<dbReference type="AlphaFoldDB" id="A0AA38T946"/>
<organism evidence="2 3">
    <name type="scientific">Centaurea solstitialis</name>
    <name type="common">yellow star-thistle</name>
    <dbReference type="NCBI Taxonomy" id="347529"/>
    <lineage>
        <taxon>Eukaryota</taxon>
        <taxon>Viridiplantae</taxon>
        <taxon>Streptophyta</taxon>
        <taxon>Embryophyta</taxon>
        <taxon>Tracheophyta</taxon>
        <taxon>Spermatophyta</taxon>
        <taxon>Magnoliopsida</taxon>
        <taxon>eudicotyledons</taxon>
        <taxon>Gunneridae</taxon>
        <taxon>Pentapetalae</taxon>
        <taxon>asterids</taxon>
        <taxon>campanulids</taxon>
        <taxon>Asterales</taxon>
        <taxon>Asteraceae</taxon>
        <taxon>Carduoideae</taxon>
        <taxon>Cardueae</taxon>
        <taxon>Centaureinae</taxon>
        <taxon>Centaurea</taxon>
    </lineage>
</organism>
<feature type="domain" description="Tf2-1-like SH3-like" evidence="1">
    <location>
        <begin position="32"/>
        <end position="96"/>
    </location>
</feature>
<dbReference type="Pfam" id="PF24626">
    <property type="entry name" value="SH3_Tf2-1"/>
    <property type="match status" value="1"/>
</dbReference>
<gene>
    <name evidence="2" type="ORF">OSB04_016693</name>
</gene>
<evidence type="ECO:0000313" key="2">
    <source>
        <dbReference type="EMBL" id="KAJ9552648.1"/>
    </source>
</evidence>
<dbReference type="PANTHER" id="PTHR46148">
    <property type="entry name" value="CHROMO DOMAIN-CONTAINING PROTEIN"/>
    <property type="match status" value="1"/>
</dbReference>
<accession>A0AA38T946</accession>
<keyword evidence="3" id="KW-1185">Reference proteome</keyword>
<reference evidence="2" key="1">
    <citation type="submission" date="2023-03" db="EMBL/GenBank/DDBJ databases">
        <title>Chromosome-scale reference genome and RAD-based genetic map of yellow starthistle (Centaurea solstitialis) reveal putative structural variation and QTLs associated with invader traits.</title>
        <authorList>
            <person name="Reatini B."/>
            <person name="Cang F.A."/>
            <person name="Jiang Q."/>
            <person name="Mckibben M.T.W."/>
            <person name="Barker M.S."/>
            <person name="Rieseberg L.H."/>
            <person name="Dlugosch K.M."/>
        </authorList>
    </citation>
    <scope>NUCLEOTIDE SEQUENCE</scope>
    <source>
        <strain evidence="2">CAN-66</strain>
        <tissue evidence="2">Leaf</tissue>
    </source>
</reference>
<comment type="caution">
    <text evidence="2">The sequence shown here is derived from an EMBL/GenBank/DDBJ whole genome shotgun (WGS) entry which is preliminary data.</text>
</comment>
<name>A0AA38T946_9ASTR</name>
<evidence type="ECO:0000259" key="1">
    <source>
        <dbReference type="Pfam" id="PF24626"/>
    </source>
</evidence>
<dbReference type="EMBL" id="JARYMX010000004">
    <property type="protein sequence ID" value="KAJ9552648.1"/>
    <property type="molecule type" value="Genomic_DNA"/>
</dbReference>
<dbReference type="PANTHER" id="PTHR46148:SF57">
    <property type="entry name" value="OS12G0499874 PROTEIN"/>
    <property type="match status" value="1"/>
</dbReference>
<dbReference type="Proteomes" id="UP001172457">
    <property type="component" value="Chromosome 4"/>
</dbReference>
<dbReference type="InterPro" id="IPR056924">
    <property type="entry name" value="SH3_Tf2-1"/>
</dbReference>
<proteinExistence type="predicted"/>
<sequence length="109" mass="12704">MLNKCQLQELVSSQVFNKKRFVKISNNEFNMGDNVLLKVSPWKKVIRFQKRGKLGSRFIRPFKVIARVGKVTYQLEFPLELSQIHNTFHVSQLRSCLADESAHIPINDM</sequence>
<evidence type="ECO:0000313" key="3">
    <source>
        <dbReference type="Proteomes" id="UP001172457"/>
    </source>
</evidence>
<protein>
    <recommendedName>
        <fullName evidence="1">Tf2-1-like SH3-like domain-containing protein</fullName>
    </recommendedName>
</protein>